<evidence type="ECO:0000256" key="1">
    <source>
        <dbReference type="SAM" id="Phobius"/>
    </source>
</evidence>
<keyword evidence="3" id="KW-1185">Reference proteome</keyword>
<proteinExistence type="predicted"/>
<dbReference type="PANTHER" id="PTHR11161">
    <property type="entry name" value="O-ACYLTRANSFERASE"/>
    <property type="match status" value="1"/>
</dbReference>
<sequence length="135" mass="15799">MIMNQLFTTQYFTTYYIIPHIRAATYIIGLGFGYIVFQTNGMKIKINKWLNIGLWLISLSVMATTVLSSHIFYLESHDYNQLEASVYLTFSRSAWTLGVVWIMWSCMHGYGGKFYFSIEYRVNPYTISIFILPIQ</sequence>
<organism evidence="2 3">
    <name type="scientific">Rhamnusium bicolor</name>
    <dbReference type="NCBI Taxonomy" id="1586634"/>
    <lineage>
        <taxon>Eukaryota</taxon>
        <taxon>Metazoa</taxon>
        <taxon>Ecdysozoa</taxon>
        <taxon>Arthropoda</taxon>
        <taxon>Hexapoda</taxon>
        <taxon>Insecta</taxon>
        <taxon>Pterygota</taxon>
        <taxon>Neoptera</taxon>
        <taxon>Endopterygota</taxon>
        <taxon>Coleoptera</taxon>
        <taxon>Polyphaga</taxon>
        <taxon>Cucujiformia</taxon>
        <taxon>Chrysomeloidea</taxon>
        <taxon>Cerambycidae</taxon>
        <taxon>Lepturinae</taxon>
        <taxon>Rhagiini</taxon>
        <taxon>Rhamnusium</taxon>
    </lineage>
</organism>
<feature type="transmembrane region" description="Helical" evidence="1">
    <location>
        <begin position="93"/>
        <end position="111"/>
    </location>
</feature>
<dbReference type="EMBL" id="JANEYF010001265">
    <property type="protein sequence ID" value="KAJ8965283.1"/>
    <property type="molecule type" value="Genomic_DNA"/>
</dbReference>
<name>A0AAV8ZN68_9CUCU</name>
<keyword evidence="1" id="KW-0472">Membrane</keyword>
<gene>
    <name evidence="2" type="ORF">NQ314_004246</name>
</gene>
<dbReference type="PANTHER" id="PTHR11161:SF0">
    <property type="entry name" value="O-ACYLTRANSFERASE LIKE PROTEIN"/>
    <property type="match status" value="1"/>
</dbReference>
<feature type="transmembrane region" description="Helical" evidence="1">
    <location>
        <begin position="49"/>
        <end position="73"/>
    </location>
</feature>
<evidence type="ECO:0000313" key="2">
    <source>
        <dbReference type="EMBL" id="KAJ8965283.1"/>
    </source>
</evidence>
<keyword evidence="1" id="KW-1133">Transmembrane helix</keyword>
<reference evidence="2" key="1">
    <citation type="journal article" date="2023" name="Insect Mol. Biol.">
        <title>Genome sequencing provides insights into the evolution of gene families encoding plant cell wall-degrading enzymes in longhorned beetles.</title>
        <authorList>
            <person name="Shin N.R."/>
            <person name="Okamura Y."/>
            <person name="Kirsch R."/>
            <person name="Pauchet Y."/>
        </authorList>
    </citation>
    <scope>NUCLEOTIDE SEQUENCE</scope>
    <source>
        <strain evidence="2">RBIC_L_NR</strain>
    </source>
</reference>
<accession>A0AAV8ZN68</accession>
<evidence type="ECO:0000313" key="3">
    <source>
        <dbReference type="Proteomes" id="UP001162156"/>
    </source>
</evidence>
<comment type="caution">
    <text evidence="2">The sequence shown here is derived from an EMBL/GenBank/DDBJ whole genome shotgun (WGS) entry which is preliminary data.</text>
</comment>
<dbReference type="AlphaFoldDB" id="A0AAV8ZN68"/>
<feature type="transmembrane region" description="Helical" evidence="1">
    <location>
        <begin position="15"/>
        <end position="37"/>
    </location>
</feature>
<protein>
    <submittedName>
        <fullName evidence="2">Uncharacterized protein</fullName>
    </submittedName>
</protein>
<dbReference type="InterPro" id="IPR052728">
    <property type="entry name" value="O2_lipid_transport_reg"/>
</dbReference>
<dbReference type="Proteomes" id="UP001162156">
    <property type="component" value="Unassembled WGS sequence"/>
</dbReference>
<keyword evidence="1" id="KW-0812">Transmembrane</keyword>